<protein>
    <submittedName>
        <fullName evidence="2">Variable large protein</fullName>
    </submittedName>
</protein>
<name>A0A1I8GHE5_9PLAT</name>
<organism evidence="1 2">
    <name type="scientific">Macrostomum lignano</name>
    <dbReference type="NCBI Taxonomy" id="282301"/>
    <lineage>
        <taxon>Eukaryota</taxon>
        <taxon>Metazoa</taxon>
        <taxon>Spiralia</taxon>
        <taxon>Lophotrochozoa</taxon>
        <taxon>Platyhelminthes</taxon>
        <taxon>Rhabditophora</taxon>
        <taxon>Macrostomorpha</taxon>
        <taxon>Macrostomida</taxon>
        <taxon>Macrostomidae</taxon>
        <taxon>Macrostomum</taxon>
    </lineage>
</organism>
<proteinExistence type="predicted"/>
<evidence type="ECO:0000313" key="2">
    <source>
        <dbReference type="WBParaSite" id="maker-uti_cns_0001881-snap-gene-0.17-mRNA-1"/>
    </source>
</evidence>
<reference evidence="2" key="1">
    <citation type="submission" date="2016-11" db="UniProtKB">
        <authorList>
            <consortium name="WormBaseParasite"/>
        </authorList>
    </citation>
    <scope>IDENTIFICATION</scope>
</reference>
<accession>A0A1I8GHE5</accession>
<evidence type="ECO:0000313" key="1">
    <source>
        <dbReference type="Proteomes" id="UP000095280"/>
    </source>
</evidence>
<dbReference type="Proteomes" id="UP000095280">
    <property type="component" value="Unplaced"/>
</dbReference>
<dbReference type="WBParaSite" id="maker-uti_cns_0001881-snap-gene-0.17-mRNA-1">
    <property type="protein sequence ID" value="maker-uti_cns_0001881-snap-gene-0.17-mRNA-1"/>
    <property type="gene ID" value="maker-uti_cns_0001881-snap-gene-0.17"/>
</dbReference>
<dbReference type="AlphaFoldDB" id="A0A1I8GHE5"/>
<keyword evidence="1" id="KW-1185">Reference proteome</keyword>
<sequence>MPIIFEKDVDKYYDKEELNLIKRGSGLFPAGHYPRKERSGNGLADLIAQGAKIFKVIGENKENIKNVAEAAGSVVTAAKKIKDTVHETQKSIPDIKPIAPSADSVDPAIYAKMRAEYKKRGGFKFD</sequence>